<name>A0A1V0AKP6_9ACTN</name>
<dbReference type="RefSeq" id="WP_080047084.1">
    <property type="nucleotide sequence ID" value="NZ_CP017717.1"/>
</dbReference>
<evidence type="ECO:0008006" key="4">
    <source>
        <dbReference type="Google" id="ProtNLM"/>
    </source>
</evidence>
<evidence type="ECO:0000313" key="3">
    <source>
        <dbReference type="Proteomes" id="UP000190797"/>
    </source>
</evidence>
<keyword evidence="1" id="KW-1133">Transmembrane helix</keyword>
<evidence type="ECO:0000313" key="2">
    <source>
        <dbReference type="EMBL" id="AQZ70794.1"/>
    </source>
</evidence>
<gene>
    <name evidence="2" type="ORF">BKM31_30780</name>
</gene>
<evidence type="ECO:0000256" key="1">
    <source>
        <dbReference type="SAM" id="Phobius"/>
    </source>
</evidence>
<dbReference type="Proteomes" id="UP000190797">
    <property type="component" value="Chromosome"/>
</dbReference>
<dbReference type="KEGG" id="noa:BKM31_30780"/>
<organism evidence="2 3">
    <name type="scientific">[Actinomadura] parvosata subsp. kistnae</name>
    <dbReference type="NCBI Taxonomy" id="1909395"/>
    <lineage>
        <taxon>Bacteria</taxon>
        <taxon>Bacillati</taxon>
        <taxon>Actinomycetota</taxon>
        <taxon>Actinomycetes</taxon>
        <taxon>Streptosporangiales</taxon>
        <taxon>Streptosporangiaceae</taxon>
        <taxon>Nonomuraea</taxon>
    </lineage>
</organism>
<dbReference type="EMBL" id="CP017717">
    <property type="protein sequence ID" value="AQZ70794.1"/>
    <property type="molecule type" value="Genomic_DNA"/>
</dbReference>
<dbReference type="OrthoDB" id="3830534at2"/>
<sequence>MRALRVAVAVETLSLAVLLVNLVTVHLKAVSSLVGPVHGGAYLAVIACTVLVPGSAATGARWRAWIPAVGGLLAVRRLRLAPAGLTDRP</sequence>
<proteinExistence type="predicted"/>
<dbReference type="STRING" id="1909395.BKM31_30780"/>
<accession>A0A1V0AKP6</accession>
<keyword evidence="3" id="KW-1185">Reference proteome</keyword>
<feature type="transmembrane region" description="Helical" evidence="1">
    <location>
        <begin position="7"/>
        <end position="27"/>
    </location>
</feature>
<feature type="transmembrane region" description="Helical" evidence="1">
    <location>
        <begin position="39"/>
        <end position="57"/>
    </location>
</feature>
<dbReference type="AlphaFoldDB" id="A0A1V0AKP6"/>
<keyword evidence="1" id="KW-0472">Membrane</keyword>
<reference evidence="3" key="1">
    <citation type="journal article" date="2017" name="Med. Chem. Commun.">
        <title>Nonomuraea sp. ATCC 55076 harbours the largest actinomycete chromosome to date and the kistamicin biosynthetic gene cluster.</title>
        <authorList>
            <person name="Nazari B."/>
            <person name="Forneris C.C."/>
            <person name="Gibson M.I."/>
            <person name="Moon K."/>
            <person name="Schramma K.R."/>
            <person name="Seyedsayamdost M.R."/>
        </authorList>
    </citation>
    <scope>NUCLEOTIDE SEQUENCE [LARGE SCALE GENOMIC DNA]</scope>
    <source>
        <strain evidence="3">ATCC 55076</strain>
    </source>
</reference>
<protein>
    <recommendedName>
        <fullName evidence="4">DUF3817 domain-containing protein</fullName>
    </recommendedName>
</protein>
<keyword evidence="1" id="KW-0812">Transmembrane</keyword>